<dbReference type="InterPro" id="IPR040185">
    <property type="entry name" value="Far11/STRP"/>
</dbReference>
<evidence type="ECO:0000313" key="5">
    <source>
        <dbReference type="EMBL" id="CAB3266664.1"/>
    </source>
</evidence>
<dbReference type="GO" id="GO:0007010">
    <property type="term" value="P:cytoskeleton organization"/>
    <property type="evidence" value="ECO:0007669"/>
    <property type="project" value="TreeGrafter"/>
</dbReference>
<evidence type="ECO:0000256" key="2">
    <source>
        <dbReference type="SAM" id="MobiDB-lite"/>
    </source>
</evidence>
<dbReference type="PANTHER" id="PTHR13239:SF4">
    <property type="entry name" value="AT25231P"/>
    <property type="match status" value="1"/>
</dbReference>
<sequence length="856" mass="97223">MANQDPDHDLNFTYDDCDSYENEISELYTYTEEIEYEENKNNFQKLLKEKEFTSWGPLNNAERTLVVQHIIQVLELSNKDERIVASTWLLHLVHGVYEECPDIKQQIANCRENCFLLYKLGLFTMVQDLLLMEINTTNMETHSDKKTTMLSLEDSRMLRLLISILYTMLETLRRPNSSDSAENVGLRKDFLMELEQNLNDKEPLVIVLFNTVSKFCSQPSSPMPMKKVLLLLWKLLLTTLGGFGKINTMKQKARIGAGLPLINEDPLKIVREMNASVPPTSASDLLDPSQGKRRGRRSVLYEFDAENAEIEAEKNNKSQADEPPFEEEKVTSIDDEIKLVDQGFPEESPLNETNGVVMTTGGGDASGPEPGVTTPMPNKGPTLTTDTAAIAAKLIKIRKEQEDAQTAETGPDIPTVKLVPGLPWVPKARKRDVEAFLNLVRQKFIGFPLPGDLTTVAGLPKPTQDSIKILNKHTYTSISDLQVDQESNITKCPLTIGKKEVIPETVTERLYQAMLPNLPQHMIALLKILLAAAPTAKSKNDSINILSDVLPKEMPTTAVTSLKLGIDVNRHREIIVKAISGTLLLLLKHFNLNHVYQFEYTSQHLVFANCIPLVLKFFNQNIVAYVTTKNTIPCLEFPACVIGKRTELTAEAFENVDASNAPCWRNLFSSINLLRILNKLVKWKNSRTMMLVVFKSAPILKRALKIRHGMFQLYVLKLLKVQTKFLGRGWRKNNMKTMSAIYQKVRHRLNDDWAFGNDIDARPWDFQQEECALRACVERFNVRRYHTTGSTVGNSPSITPGPNEEYQPVNNNMQTLLNEEVEFPVEFRKSYDVWLEREVYQSTTDWDMLLNVPCVQ</sequence>
<feature type="region of interest" description="Disordered" evidence="2">
    <location>
        <begin position="310"/>
        <end position="332"/>
    </location>
</feature>
<comment type="similarity">
    <text evidence="1">Belongs to the STRIP family.</text>
</comment>
<organism evidence="5">
    <name type="scientific">Phallusia mammillata</name>
    <dbReference type="NCBI Taxonomy" id="59560"/>
    <lineage>
        <taxon>Eukaryota</taxon>
        <taxon>Metazoa</taxon>
        <taxon>Chordata</taxon>
        <taxon>Tunicata</taxon>
        <taxon>Ascidiacea</taxon>
        <taxon>Phlebobranchia</taxon>
        <taxon>Ascidiidae</taxon>
        <taxon>Phallusia</taxon>
    </lineage>
</organism>
<dbReference type="SMART" id="SM01292">
    <property type="entry name" value="N1221"/>
    <property type="match status" value="1"/>
</dbReference>
<dbReference type="Pfam" id="PF07923">
    <property type="entry name" value="N1221"/>
    <property type="match status" value="1"/>
</dbReference>
<dbReference type="AlphaFoldDB" id="A0A6F9DTA3"/>
<dbReference type="InterPro" id="IPR021819">
    <property type="entry name" value="Far11/STRP_C"/>
</dbReference>
<dbReference type="InterPro" id="IPR012486">
    <property type="entry name" value="Far11/STRP_N"/>
</dbReference>
<protein>
    <submittedName>
        <fullName evidence="5">Striatin-interacting protein 1 homolog</fullName>
    </submittedName>
</protein>
<dbReference type="Pfam" id="PF11882">
    <property type="entry name" value="DUF3402"/>
    <property type="match status" value="2"/>
</dbReference>
<gene>
    <name evidence="5" type="primary">Strip1</name>
</gene>
<dbReference type="SMART" id="SM01293">
    <property type="entry name" value="DUF3402"/>
    <property type="match status" value="1"/>
</dbReference>
<feature type="compositionally biased region" description="Basic and acidic residues" evidence="2">
    <location>
        <begin position="311"/>
        <end position="332"/>
    </location>
</feature>
<dbReference type="GO" id="GO:0005829">
    <property type="term" value="C:cytosol"/>
    <property type="evidence" value="ECO:0007669"/>
    <property type="project" value="TreeGrafter"/>
</dbReference>
<proteinExistence type="evidence at transcript level"/>
<dbReference type="EMBL" id="LR790802">
    <property type="protein sequence ID" value="CAB3266664.1"/>
    <property type="molecule type" value="mRNA"/>
</dbReference>
<accession>A0A6F9DTA3</accession>
<dbReference type="PANTHER" id="PTHR13239">
    <property type="entry name" value="PROTEIN REQUIRED FOR HYPHAL ANASTOMOSIS HAM-2"/>
    <property type="match status" value="1"/>
</dbReference>
<feature type="domain" description="Far11/STRP C-terminal" evidence="4">
    <location>
        <begin position="460"/>
        <end position="831"/>
    </location>
</feature>
<evidence type="ECO:0000259" key="3">
    <source>
        <dbReference type="SMART" id="SM01292"/>
    </source>
</evidence>
<evidence type="ECO:0000259" key="4">
    <source>
        <dbReference type="SMART" id="SM01293"/>
    </source>
</evidence>
<evidence type="ECO:0000256" key="1">
    <source>
        <dbReference type="ARBA" id="ARBA00007062"/>
    </source>
</evidence>
<feature type="domain" description="Far11/STRP N-terminal" evidence="3">
    <location>
        <begin position="7"/>
        <end position="305"/>
    </location>
</feature>
<reference evidence="5" key="1">
    <citation type="submission" date="2020-04" db="EMBL/GenBank/DDBJ databases">
        <authorList>
            <person name="Neveu A P."/>
        </authorList>
    </citation>
    <scope>NUCLEOTIDE SEQUENCE</scope>
    <source>
        <tissue evidence="5">Whole embryo</tissue>
    </source>
</reference>
<name>A0A6F9DTA3_9ASCI</name>